<dbReference type="InterPro" id="IPR025285">
    <property type="entry name" value="DUF4145"/>
</dbReference>
<dbReference type="RefSeq" id="WP_004913260.1">
    <property type="nucleotide sequence ID" value="NZ_ASYZ01000073.1"/>
</dbReference>
<gene>
    <name evidence="2" type="ORF">L292_2808</name>
</gene>
<evidence type="ECO:0000313" key="3">
    <source>
        <dbReference type="Proteomes" id="UP000018420"/>
    </source>
</evidence>
<dbReference type="Pfam" id="PF13643">
    <property type="entry name" value="DUF4145"/>
    <property type="match status" value="1"/>
</dbReference>
<reference evidence="2 3" key="1">
    <citation type="submission" date="2013-05" db="EMBL/GenBank/DDBJ databases">
        <title>Genome assembly of Acinetobacter junii MTCC 11364.</title>
        <authorList>
            <person name="Khatri I."/>
            <person name="Singh N.K."/>
            <person name="Subramanian S."/>
            <person name="Mayilraj S."/>
        </authorList>
    </citation>
    <scope>NUCLEOTIDE SEQUENCE [LARGE SCALE GENOMIC DNA]</scope>
    <source>
        <strain evidence="2 3">MTCC 11364</strain>
    </source>
</reference>
<comment type="caution">
    <text evidence="2">The sequence shown here is derived from an EMBL/GenBank/DDBJ whole genome shotgun (WGS) entry which is preliminary data.</text>
</comment>
<dbReference type="AlphaFoldDB" id="S7WSP5"/>
<name>S7WSP5_ACIJU</name>
<dbReference type="PATRIC" id="fig|1330047.3.peg.1403"/>
<protein>
    <recommendedName>
        <fullName evidence="1">DUF4145 domain-containing protein</fullName>
    </recommendedName>
</protein>
<feature type="domain" description="DUF4145" evidence="1">
    <location>
        <begin position="118"/>
        <end position="213"/>
    </location>
</feature>
<organism evidence="2 3">
    <name type="scientific">Acinetobacter junii CIP 107470 = MTCC 11364</name>
    <dbReference type="NCBI Taxonomy" id="1217666"/>
    <lineage>
        <taxon>Bacteria</taxon>
        <taxon>Pseudomonadati</taxon>
        <taxon>Pseudomonadota</taxon>
        <taxon>Gammaproteobacteria</taxon>
        <taxon>Moraxellales</taxon>
        <taxon>Moraxellaceae</taxon>
        <taxon>Acinetobacter</taxon>
    </lineage>
</organism>
<evidence type="ECO:0000259" key="1">
    <source>
        <dbReference type="Pfam" id="PF13643"/>
    </source>
</evidence>
<dbReference type="Proteomes" id="UP000018420">
    <property type="component" value="Unassembled WGS sequence"/>
</dbReference>
<proteinExistence type="predicted"/>
<evidence type="ECO:0000313" key="2">
    <source>
        <dbReference type="EMBL" id="EPR86176.1"/>
    </source>
</evidence>
<sequence length="240" mass="27171">MSSFVFDCPCCSAKNSTFDVYGSQPKPLVPIYVTWSIFATCRACKNSCCVTAGINQQTFMSLQSSSYEDRVRISRVKEFLDSKSDLANYFDRFFYSPVLPNAEIPPEHLPKEVESIFSEAAKCFSIGCFNAAGAMFRLCLDSVTKKIIEQNESLNPTSNDRKTIHNRLVWIFKNNVLPSSLEDLSRCIKDDGNDAAHDGTLTKEDAADLLDFTYILLERIYTEPARIEIANHRRTARRQT</sequence>
<accession>S7WSP5</accession>
<dbReference type="EMBL" id="ASYZ01000073">
    <property type="protein sequence ID" value="EPR86176.1"/>
    <property type="molecule type" value="Genomic_DNA"/>
</dbReference>